<comment type="similarity">
    <text evidence="1">Belongs to the TRAFAC class translation factor GTPase superfamily. Classic translation factor GTPase family. IF-2 subfamily.</text>
</comment>
<dbReference type="PROSITE" id="PS51722">
    <property type="entry name" value="G_TR_2"/>
    <property type="match status" value="1"/>
</dbReference>
<dbReference type="SUPFAM" id="SSF52540">
    <property type="entry name" value="P-loop containing nucleoside triphosphate hydrolases"/>
    <property type="match status" value="1"/>
</dbReference>
<dbReference type="InterPro" id="IPR009000">
    <property type="entry name" value="Transl_B-barrel_sf"/>
</dbReference>
<evidence type="ECO:0000313" key="8">
    <source>
        <dbReference type="Proteomes" id="UP000230033"/>
    </source>
</evidence>
<dbReference type="Pfam" id="PF22042">
    <property type="entry name" value="EF-G_D2"/>
    <property type="match status" value="1"/>
</dbReference>
<dbReference type="CDD" id="cd01887">
    <property type="entry name" value="IF2_eIF5B"/>
    <property type="match status" value="1"/>
</dbReference>
<feature type="domain" description="Tr-type G" evidence="6">
    <location>
        <begin position="13"/>
        <end position="186"/>
    </location>
</feature>
<gene>
    <name evidence="7" type="ORF">COT65_00595</name>
</gene>
<dbReference type="InterPro" id="IPR023115">
    <property type="entry name" value="TIF_IF2_dom3"/>
</dbReference>
<dbReference type="Gene3D" id="3.40.50.300">
    <property type="entry name" value="P-loop containing nucleotide triphosphate hydrolases"/>
    <property type="match status" value="1"/>
</dbReference>
<accession>A0A2H0WNA3</accession>
<dbReference type="Proteomes" id="UP000230033">
    <property type="component" value="Unassembled WGS sequence"/>
</dbReference>
<evidence type="ECO:0000256" key="2">
    <source>
        <dbReference type="ARBA" id="ARBA00022540"/>
    </source>
</evidence>
<dbReference type="AlphaFoldDB" id="A0A2H0WNA3"/>
<dbReference type="InterPro" id="IPR036925">
    <property type="entry name" value="TIF_IF2_dom3_sf"/>
</dbReference>
<evidence type="ECO:0000256" key="3">
    <source>
        <dbReference type="ARBA" id="ARBA00022741"/>
    </source>
</evidence>
<dbReference type="InterPro" id="IPR005225">
    <property type="entry name" value="Small_GTP-bd"/>
</dbReference>
<comment type="caution">
    <text evidence="7">The sequence shown here is derived from an EMBL/GenBank/DDBJ whole genome shotgun (WGS) entry which is preliminary data.</text>
</comment>
<dbReference type="Pfam" id="PF11987">
    <property type="entry name" value="IF-2"/>
    <property type="match status" value="1"/>
</dbReference>
<dbReference type="InterPro" id="IPR027417">
    <property type="entry name" value="P-loop_NTPase"/>
</dbReference>
<keyword evidence="4" id="KW-0648">Protein biosynthesis</keyword>
<dbReference type="InterPro" id="IPR015760">
    <property type="entry name" value="TIF_IF2"/>
</dbReference>
<dbReference type="SUPFAM" id="SSF50447">
    <property type="entry name" value="Translation proteins"/>
    <property type="match status" value="2"/>
</dbReference>
<dbReference type="EMBL" id="PEZJ01000008">
    <property type="protein sequence ID" value="PIS14107.1"/>
    <property type="molecule type" value="Genomic_DNA"/>
</dbReference>
<dbReference type="Pfam" id="PF00009">
    <property type="entry name" value="GTP_EFTU"/>
    <property type="match status" value="1"/>
</dbReference>
<dbReference type="Gene3D" id="3.40.50.10050">
    <property type="entry name" value="Translation initiation factor IF- 2, domain 3"/>
    <property type="match status" value="1"/>
</dbReference>
<dbReference type="Gene3D" id="2.40.30.10">
    <property type="entry name" value="Translation factors"/>
    <property type="match status" value="2"/>
</dbReference>
<dbReference type="PANTHER" id="PTHR43381:SF4">
    <property type="entry name" value="EUKARYOTIC TRANSLATION INITIATION FACTOR 5B"/>
    <property type="match status" value="1"/>
</dbReference>
<name>A0A2H0WNA3_9BACT</name>
<dbReference type="GO" id="GO:0003924">
    <property type="term" value="F:GTPase activity"/>
    <property type="evidence" value="ECO:0007669"/>
    <property type="project" value="InterPro"/>
</dbReference>
<dbReference type="FunFam" id="3.40.50.10050:FF:000001">
    <property type="entry name" value="Translation initiation factor IF-2"/>
    <property type="match status" value="1"/>
</dbReference>
<evidence type="ECO:0000313" key="7">
    <source>
        <dbReference type="EMBL" id="PIS14107.1"/>
    </source>
</evidence>
<dbReference type="GO" id="GO:0005525">
    <property type="term" value="F:GTP binding"/>
    <property type="evidence" value="ECO:0007669"/>
    <property type="project" value="UniProtKB-KW"/>
</dbReference>
<dbReference type="InterPro" id="IPR053905">
    <property type="entry name" value="EF-G-like_DII"/>
</dbReference>
<dbReference type="FunFam" id="3.40.50.300:FF:000019">
    <property type="entry name" value="Translation initiation factor IF-2"/>
    <property type="match status" value="1"/>
</dbReference>
<evidence type="ECO:0000256" key="5">
    <source>
        <dbReference type="ARBA" id="ARBA00023134"/>
    </source>
</evidence>
<organism evidence="7 8">
    <name type="scientific">Candidatus Shapirobacteria bacterium CG09_land_8_20_14_0_10_47_13</name>
    <dbReference type="NCBI Taxonomy" id="1974481"/>
    <lineage>
        <taxon>Bacteria</taxon>
        <taxon>Candidatus Shapironibacteriota</taxon>
    </lineage>
</organism>
<dbReference type="PANTHER" id="PTHR43381">
    <property type="entry name" value="TRANSLATION INITIATION FACTOR IF-2-RELATED"/>
    <property type="match status" value="1"/>
</dbReference>
<evidence type="ECO:0000259" key="6">
    <source>
        <dbReference type="PROSITE" id="PS51722"/>
    </source>
</evidence>
<sequence>MAKSDKKKIVSLGRPPIVAVLGHVDHGKTSLLDKIRQTNAAATEAGGITQHINAYQIDYHSSKITFIDTPGHVAFAEMRSWGAKVADLALLVVAADEGIKPQTVECLQYIKDARINYLVALNKIDLPDINLERVKKMLAEGGIPVEGYGGDVVVAPVSAKTGAGIDDLLEMILLLAQMADIKSSPESELEAVVIESKMDQRRGVTATVLVRNGSLKIGEQIMVGRVLAKVRAMFDSAGKIVRVALPGQPVEVFGFATLPPVGGQITVGRELPLAAPVPAVSSEPVSPEPVVEATPDEEKVKIILKADASGTLEAIKASLPKECQIMKAEAGDVNESDVALAETVKAAIIAFNVKLSASVKKLAEIQGVKISEFKIIYELLKAITDAVAKQGKSDLEENVLGRSQVIAEFKIKNIRIAGVKVSEGEITNQNPVFLKRGDQILGTARIKSLRVGKTDVLKVKAGEECGLVLSPALDFAVGDMLVSFRKAEV</sequence>
<keyword evidence="3" id="KW-0547">Nucleotide-binding</keyword>
<dbReference type="GO" id="GO:0005737">
    <property type="term" value="C:cytoplasm"/>
    <property type="evidence" value="ECO:0007669"/>
    <property type="project" value="TreeGrafter"/>
</dbReference>
<keyword evidence="2 7" id="KW-0396">Initiation factor</keyword>
<keyword evidence="5" id="KW-0342">GTP-binding</keyword>
<evidence type="ECO:0000256" key="1">
    <source>
        <dbReference type="ARBA" id="ARBA00007733"/>
    </source>
</evidence>
<protein>
    <submittedName>
        <fullName evidence="7">Translation initiation factor IF-2</fullName>
    </submittedName>
</protein>
<dbReference type="SUPFAM" id="SSF52156">
    <property type="entry name" value="Initiation factor IF2/eIF5b, domain 3"/>
    <property type="match status" value="1"/>
</dbReference>
<dbReference type="NCBIfam" id="TIGR00231">
    <property type="entry name" value="small_GTP"/>
    <property type="match status" value="1"/>
</dbReference>
<evidence type="ECO:0000256" key="4">
    <source>
        <dbReference type="ARBA" id="ARBA00022917"/>
    </source>
</evidence>
<dbReference type="GO" id="GO:0003743">
    <property type="term" value="F:translation initiation factor activity"/>
    <property type="evidence" value="ECO:0007669"/>
    <property type="project" value="UniProtKB-KW"/>
</dbReference>
<dbReference type="InterPro" id="IPR000795">
    <property type="entry name" value="T_Tr_GTP-bd_dom"/>
</dbReference>
<proteinExistence type="inferred from homology"/>
<reference evidence="8" key="1">
    <citation type="submission" date="2017-09" db="EMBL/GenBank/DDBJ databases">
        <title>Depth-based differentiation of microbial function through sediment-hosted aquifers and enrichment of novel symbionts in the deep terrestrial subsurface.</title>
        <authorList>
            <person name="Probst A.J."/>
            <person name="Ladd B."/>
            <person name="Jarett J.K."/>
            <person name="Geller-Mcgrath D.E."/>
            <person name="Sieber C.M.K."/>
            <person name="Emerson J.B."/>
            <person name="Anantharaman K."/>
            <person name="Thomas B.C."/>
            <person name="Malmstrom R."/>
            <person name="Stieglmeier M."/>
            <person name="Klingl A."/>
            <person name="Woyke T."/>
            <person name="Ryan C.M."/>
            <person name="Banfield J.F."/>
        </authorList>
    </citation>
    <scope>NUCLEOTIDE SEQUENCE [LARGE SCALE GENOMIC DNA]</scope>
</reference>